<comment type="caution">
    <text evidence="1">The sequence shown here is derived from an EMBL/GenBank/DDBJ whole genome shotgun (WGS) entry which is preliminary data.</text>
</comment>
<gene>
    <name evidence="1" type="ORF">HPB50_022453</name>
</gene>
<sequence>MRRYILCSFPRWPHTPACASQPSLEIAFALFLTARPPGTWSCLHADATERSAFETSLRCCRNTWLQTRAPRGLVGGACDVVIKSIRYVSSSAGAFFWVTDATGPADPAACVPRSSYVRPIATALPAVKLS</sequence>
<accession>A0ACB7TMI8</accession>
<keyword evidence="2" id="KW-1185">Reference proteome</keyword>
<evidence type="ECO:0000313" key="1">
    <source>
        <dbReference type="EMBL" id="KAH6948015.1"/>
    </source>
</evidence>
<organism evidence="1 2">
    <name type="scientific">Hyalomma asiaticum</name>
    <name type="common">Tick</name>
    <dbReference type="NCBI Taxonomy" id="266040"/>
    <lineage>
        <taxon>Eukaryota</taxon>
        <taxon>Metazoa</taxon>
        <taxon>Ecdysozoa</taxon>
        <taxon>Arthropoda</taxon>
        <taxon>Chelicerata</taxon>
        <taxon>Arachnida</taxon>
        <taxon>Acari</taxon>
        <taxon>Parasitiformes</taxon>
        <taxon>Ixodida</taxon>
        <taxon>Ixodoidea</taxon>
        <taxon>Ixodidae</taxon>
        <taxon>Hyalomminae</taxon>
        <taxon>Hyalomma</taxon>
    </lineage>
</organism>
<evidence type="ECO:0000313" key="2">
    <source>
        <dbReference type="Proteomes" id="UP000821845"/>
    </source>
</evidence>
<dbReference type="EMBL" id="CM023481">
    <property type="protein sequence ID" value="KAH6948015.1"/>
    <property type="molecule type" value="Genomic_DNA"/>
</dbReference>
<protein>
    <submittedName>
        <fullName evidence="1">Uncharacterized protein</fullName>
    </submittedName>
</protein>
<dbReference type="Proteomes" id="UP000821845">
    <property type="component" value="Chromosome 1"/>
</dbReference>
<name>A0ACB7TMI8_HYAAI</name>
<reference evidence="1" key="1">
    <citation type="submission" date="2020-05" db="EMBL/GenBank/DDBJ databases">
        <title>Large-scale comparative analyses of tick genomes elucidate their genetic diversity and vector capacities.</title>
        <authorList>
            <person name="Jia N."/>
            <person name="Wang J."/>
            <person name="Shi W."/>
            <person name="Du L."/>
            <person name="Sun Y."/>
            <person name="Zhan W."/>
            <person name="Jiang J."/>
            <person name="Wang Q."/>
            <person name="Zhang B."/>
            <person name="Ji P."/>
            <person name="Sakyi L.B."/>
            <person name="Cui X."/>
            <person name="Yuan T."/>
            <person name="Jiang B."/>
            <person name="Yang W."/>
            <person name="Lam T.T.-Y."/>
            <person name="Chang Q."/>
            <person name="Ding S."/>
            <person name="Wang X."/>
            <person name="Zhu J."/>
            <person name="Ruan X."/>
            <person name="Zhao L."/>
            <person name="Wei J."/>
            <person name="Que T."/>
            <person name="Du C."/>
            <person name="Cheng J."/>
            <person name="Dai P."/>
            <person name="Han X."/>
            <person name="Huang E."/>
            <person name="Gao Y."/>
            <person name="Liu J."/>
            <person name="Shao H."/>
            <person name="Ye R."/>
            <person name="Li L."/>
            <person name="Wei W."/>
            <person name="Wang X."/>
            <person name="Wang C."/>
            <person name="Yang T."/>
            <person name="Huo Q."/>
            <person name="Li W."/>
            <person name="Guo W."/>
            <person name="Chen H."/>
            <person name="Zhou L."/>
            <person name="Ni X."/>
            <person name="Tian J."/>
            <person name="Zhou Y."/>
            <person name="Sheng Y."/>
            <person name="Liu T."/>
            <person name="Pan Y."/>
            <person name="Xia L."/>
            <person name="Li J."/>
            <person name="Zhao F."/>
            <person name="Cao W."/>
        </authorList>
    </citation>
    <scope>NUCLEOTIDE SEQUENCE</scope>
    <source>
        <strain evidence="1">Hyas-2018</strain>
    </source>
</reference>
<proteinExistence type="predicted"/>